<dbReference type="EMBL" id="FO203503">
    <property type="protein sequence ID" value="CCK80892.1"/>
    <property type="molecule type" value="Genomic_DNA"/>
</dbReference>
<keyword evidence="11" id="KW-1185">Reference proteome</keyword>
<dbReference type="InterPro" id="IPR005119">
    <property type="entry name" value="LysR_subst-bd"/>
</dbReference>
<dbReference type="Pfam" id="PF03466">
    <property type="entry name" value="LysR_substrate"/>
    <property type="match status" value="1"/>
</dbReference>
<dbReference type="GO" id="GO:0003700">
    <property type="term" value="F:DNA-binding transcription factor activity"/>
    <property type="evidence" value="ECO:0007669"/>
    <property type="project" value="InterPro"/>
</dbReference>
<sequence length="315" mass="36224">MLNLHQLRCFYEVAKNLNFSRAADNLFISQPAVSAQIKLFEESFNLKVFSRVKGEIHLTEEGEKIFTYASRIFELERQLENKINGIHKFKKISLRIGTTKTYARFLMPIILKPFLDAFPEVTIDLDEGSSLNISNSLINFRNSLTIISKVEENSDLIFRPLMFEKVVLIASPTHPLSKKTGILLKEIENWPIIMKESGSGTYKIVMKSISKNGLNLNIFAKTSNMDFIKEHVKNGQIISFVVKASVKKEIDEGSLIVIPIKNHKFLLDIYIVYLRNYELPQASKIFLEHIDEYIQPWLEDNSIVDPNVKTVFHSI</sequence>
<dbReference type="Gene3D" id="3.40.190.290">
    <property type="match status" value="1"/>
</dbReference>
<dbReference type="PANTHER" id="PTHR30126">
    <property type="entry name" value="HTH-TYPE TRANSCRIPTIONAL REGULATOR"/>
    <property type="match status" value="1"/>
</dbReference>
<name>K0NHQ6_DESTT</name>
<dbReference type="KEGG" id="dto:TOL2_C27720"/>
<protein>
    <submittedName>
        <fullName evidence="6">Transcriptional regulator, LysR family</fullName>
    </submittedName>
</protein>
<dbReference type="KEGG" id="dto:TOL2_C27530"/>
<gene>
    <name evidence="6" type="ordered locus">TOL2_C26970</name>
    <name evidence="7" type="ordered locus">TOL2_C27160</name>
    <name evidence="8" type="ordered locus">TOL2_C27320</name>
    <name evidence="9" type="ordered locus">TOL2_C27530</name>
    <name evidence="10" type="ordered locus">TOL2_C27720</name>
</gene>
<dbReference type="EMBL" id="FO203503">
    <property type="protein sequence ID" value="CCK80856.1"/>
    <property type="molecule type" value="Genomic_DNA"/>
</dbReference>
<dbReference type="PRINTS" id="PR00039">
    <property type="entry name" value="HTHLYSR"/>
</dbReference>
<dbReference type="SUPFAM" id="SSF46785">
    <property type="entry name" value="Winged helix' DNA-binding domain"/>
    <property type="match status" value="1"/>
</dbReference>
<dbReference type="KEGG" id="dto:TOL2_C26970"/>
<proteinExistence type="inferred from homology"/>
<dbReference type="Gene3D" id="1.10.10.10">
    <property type="entry name" value="Winged helix-like DNA-binding domain superfamily/Winged helix DNA-binding domain"/>
    <property type="match status" value="1"/>
</dbReference>
<keyword evidence="2" id="KW-0805">Transcription regulation</keyword>
<comment type="similarity">
    <text evidence="1">Belongs to the LysR transcriptional regulatory family.</text>
</comment>
<evidence type="ECO:0000256" key="2">
    <source>
        <dbReference type="ARBA" id="ARBA00023015"/>
    </source>
</evidence>
<dbReference type="HOGENOM" id="CLU_039613_6_1_7"/>
<dbReference type="InterPro" id="IPR036390">
    <property type="entry name" value="WH_DNA-bd_sf"/>
</dbReference>
<evidence type="ECO:0000256" key="3">
    <source>
        <dbReference type="ARBA" id="ARBA00023125"/>
    </source>
</evidence>
<dbReference type="SUPFAM" id="SSF53850">
    <property type="entry name" value="Periplasmic binding protein-like II"/>
    <property type="match status" value="1"/>
</dbReference>
<reference evidence="6 11" key="1">
    <citation type="journal article" date="2013" name="Environ. Microbiol.">
        <title>Complete genome, catabolic sub-proteomes and key-metabolites of Desulfobacula toluolica Tol2, a marine, aromatic compound-degrading, sulfate-reducing bacterium.</title>
        <authorList>
            <person name="Wohlbrand L."/>
            <person name="Jacob J.H."/>
            <person name="Kube M."/>
            <person name="Mussmann M."/>
            <person name="Jarling R."/>
            <person name="Beck A."/>
            <person name="Amann R."/>
            <person name="Wilkes H."/>
            <person name="Reinhardt R."/>
            <person name="Rabus R."/>
        </authorList>
    </citation>
    <scope>NUCLEOTIDE SEQUENCE [LARGE SCALE GENOMIC DNA]</scope>
    <source>
        <strain evidence="11">DSM 7467 / Tol2</strain>
        <strain evidence="6">Tol2</strain>
    </source>
</reference>
<evidence type="ECO:0000313" key="6">
    <source>
        <dbReference type="EMBL" id="CCK80856.1"/>
    </source>
</evidence>
<dbReference type="EMBL" id="FO203503">
    <property type="protein sequence ID" value="CCK80875.1"/>
    <property type="molecule type" value="Genomic_DNA"/>
</dbReference>
<dbReference type="KEGG" id="dto:TOL2_C27320"/>
<dbReference type="FunFam" id="1.10.10.10:FF:000001">
    <property type="entry name" value="LysR family transcriptional regulator"/>
    <property type="match status" value="1"/>
</dbReference>
<dbReference type="Proteomes" id="UP000007347">
    <property type="component" value="Chromosome"/>
</dbReference>
<dbReference type="KEGG" id="dto:TOL2_C27160"/>
<evidence type="ECO:0000313" key="9">
    <source>
        <dbReference type="EMBL" id="CCK80913.1"/>
    </source>
</evidence>
<dbReference type="EMBL" id="FO203503">
    <property type="protein sequence ID" value="CCK80913.1"/>
    <property type="molecule type" value="Genomic_DNA"/>
</dbReference>
<dbReference type="EMBL" id="FO203503">
    <property type="protein sequence ID" value="CCK80932.1"/>
    <property type="molecule type" value="Genomic_DNA"/>
</dbReference>
<dbReference type="PATRIC" id="fig|651182.5.peg.3184"/>
<evidence type="ECO:0000256" key="1">
    <source>
        <dbReference type="ARBA" id="ARBA00009437"/>
    </source>
</evidence>
<evidence type="ECO:0000313" key="11">
    <source>
        <dbReference type="Proteomes" id="UP000007347"/>
    </source>
</evidence>
<dbReference type="STRING" id="651182.TOL2_C26970"/>
<evidence type="ECO:0000313" key="10">
    <source>
        <dbReference type="EMBL" id="CCK80932.1"/>
    </source>
</evidence>
<dbReference type="InterPro" id="IPR000847">
    <property type="entry name" value="LysR_HTH_N"/>
</dbReference>
<dbReference type="PROSITE" id="PS50931">
    <property type="entry name" value="HTH_LYSR"/>
    <property type="match status" value="1"/>
</dbReference>
<dbReference type="PANTHER" id="PTHR30126:SF40">
    <property type="entry name" value="HTH-TYPE TRANSCRIPTIONAL REGULATOR GLTR"/>
    <property type="match status" value="1"/>
</dbReference>
<evidence type="ECO:0000313" key="8">
    <source>
        <dbReference type="EMBL" id="CCK80892.1"/>
    </source>
</evidence>
<dbReference type="InterPro" id="IPR036388">
    <property type="entry name" value="WH-like_DNA-bd_sf"/>
</dbReference>
<dbReference type="RefSeq" id="WP_014958146.1">
    <property type="nucleotide sequence ID" value="NC_018645.1"/>
</dbReference>
<dbReference type="Pfam" id="PF00126">
    <property type="entry name" value="HTH_1"/>
    <property type="match status" value="1"/>
</dbReference>
<evidence type="ECO:0000313" key="7">
    <source>
        <dbReference type="EMBL" id="CCK80875.1"/>
    </source>
</evidence>
<evidence type="ECO:0000256" key="4">
    <source>
        <dbReference type="ARBA" id="ARBA00023163"/>
    </source>
</evidence>
<dbReference type="OrthoDB" id="5416547at2"/>
<accession>K0NHQ6</accession>
<feature type="domain" description="HTH lysR-type" evidence="5">
    <location>
        <begin position="2"/>
        <end position="59"/>
    </location>
</feature>
<keyword evidence="3" id="KW-0238">DNA-binding</keyword>
<dbReference type="AlphaFoldDB" id="K0NHQ6"/>
<evidence type="ECO:0000259" key="5">
    <source>
        <dbReference type="PROSITE" id="PS50931"/>
    </source>
</evidence>
<keyword evidence="4" id="KW-0804">Transcription</keyword>
<organism evidence="6 11">
    <name type="scientific">Desulfobacula toluolica (strain DSM 7467 / Tol2)</name>
    <dbReference type="NCBI Taxonomy" id="651182"/>
    <lineage>
        <taxon>Bacteria</taxon>
        <taxon>Pseudomonadati</taxon>
        <taxon>Thermodesulfobacteriota</taxon>
        <taxon>Desulfobacteria</taxon>
        <taxon>Desulfobacterales</taxon>
        <taxon>Desulfobacteraceae</taxon>
        <taxon>Desulfobacula</taxon>
    </lineage>
</organism>
<dbReference type="GO" id="GO:0000976">
    <property type="term" value="F:transcription cis-regulatory region binding"/>
    <property type="evidence" value="ECO:0007669"/>
    <property type="project" value="TreeGrafter"/>
</dbReference>